<accession>A0A6J5CBP0</accession>
<dbReference type="EMBL" id="CADIKB010000046">
    <property type="protein sequence ID" value="CAB3733052.1"/>
    <property type="molecule type" value="Genomic_DNA"/>
</dbReference>
<gene>
    <name evidence="1" type="ORF">LMG22037_05762</name>
</gene>
<evidence type="ECO:0000313" key="1">
    <source>
        <dbReference type="EMBL" id="CAB3733052.1"/>
    </source>
</evidence>
<protein>
    <submittedName>
        <fullName evidence="1">Uncharacterized protein</fullName>
    </submittedName>
</protein>
<proteinExistence type="predicted"/>
<dbReference type="RefSeq" id="WP_035482951.1">
    <property type="nucleotide sequence ID" value="NZ_CADFGL010000043.1"/>
</dbReference>
<dbReference type="Proteomes" id="UP000494249">
    <property type="component" value="Unassembled WGS sequence"/>
</dbReference>
<evidence type="ECO:0000313" key="2">
    <source>
        <dbReference type="Proteomes" id="UP000494249"/>
    </source>
</evidence>
<organism evidence="1 2">
    <name type="scientific">Paraburkholderia phenoliruptrix</name>
    <dbReference type="NCBI Taxonomy" id="252970"/>
    <lineage>
        <taxon>Bacteria</taxon>
        <taxon>Pseudomonadati</taxon>
        <taxon>Pseudomonadota</taxon>
        <taxon>Betaproteobacteria</taxon>
        <taxon>Burkholderiales</taxon>
        <taxon>Burkholderiaceae</taxon>
        <taxon>Paraburkholderia</taxon>
    </lineage>
</organism>
<reference evidence="1 2" key="1">
    <citation type="submission" date="2020-04" db="EMBL/GenBank/DDBJ databases">
        <authorList>
            <person name="De Canck E."/>
        </authorList>
    </citation>
    <scope>NUCLEOTIDE SEQUENCE [LARGE SCALE GENOMIC DNA]</scope>
    <source>
        <strain evidence="1 2">LMG 22037</strain>
    </source>
</reference>
<dbReference type="AlphaFoldDB" id="A0A6J5CBP0"/>
<name>A0A6J5CBP0_9BURK</name>
<sequence length="140" mass="15717">MKHVLHNMSPRGVARRVALGRWDYSTEHILGLQFTISFLGQGFGLKEAPANFLSARRWLLTRETPQRFSQAVEISAGTDGLRASGYATYPGGWFGQVYEKDLHVPDEYMSTSKMSGDKNARLLLDRMRAHIEAVVTSSSR</sequence>